<dbReference type="EMBL" id="FNCQ01000003">
    <property type="protein sequence ID" value="SDG38068.1"/>
    <property type="molecule type" value="Genomic_DNA"/>
</dbReference>
<dbReference type="RefSeq" id="WP_091815127.1">
    <property type="nucleotide sequence ID" value="NZ_FNCQ01000003.1"/>
</dbReference>
<dbReference type="GO" id="GO:0003677">
    <property type="term" value="F:DNA binding"/>
    <property type="evidence" value="ECO:0007669"/>
    <property type="project" value="UniProtKB-KW"/>
</dbReference>
<dbReference type="InterPro" id="IPR038056">
    <property type="entry name" value="YjbR-like_sf"/>
</dbReference>
<proteinExistence type="predicted"/>
<dbReference type="Gene3D" id="3.90.1150.30">
    <property type="match status" value="1"/>
</dbReference>
<keyword evidence="2" id="KW-0238">DNA-binding</keyword>
<dbReference type="OrthoDB" id="9789813at2"/>
<evidence type="ECO:0000313" key="4">
    <source>
        <dbReference type="Proteomes" id="UP000199134"/>
    </source>
</evidence>
<gene>
    <name evidence="2" type="ORF">SAMN04487900_10479</name>
    <name evidence="1" type="ORF">SAMN04487901_103117</name>
</gene>
<keyword evidence="3" id="KW-1185">Reference proteome</keyword>
<dbReference type="Proteomes" id="UP000199134">
    <property type="component" value="Unassembled WGS sequence"/>
</dbReference>
<protein>
    <submittedName>
        <fullName evidence="2">Predicted DNA-binding protein, MmcQ/YjbR family</fullName>
    </submittedName>
</protein>
<reference evidence="2 3" key="2">
    <citation type="submission" date="2016-10" db="EMBL/GenBank/DDBJ databases">
        <authorList>
            <person name="Varghese N."/>
            <person name="Submissions S."/>
        </authorList>
    </citation>
    <scope>NUCLEOTIDE SEQUENCE</scope>
    <source>
        <strain evidence="2">BP1-145</strain>
        <strain evidence="3">BP1-148</strain>
    </source>
</reference>
<dbReference type="SUPFAM" id="SSF142906">
    <property type="entry name" value="YjbR-like"/>
    <property type="match status" value="1"/>
</dbReference>
<dbReference type="AlphaFoldDB" id="A0A1H0EVT8"/>
<dbReference type="Proteomes" id="UP000198779">
    <property type="component" value="Unassembled WGS sequence"/>
</dbReference>
<dbReference type="InterPro" id="IPR058532">
    <property type="entry name" value="YjbR/MT2646/Rv2570-like"/>
</dbReference>
<organism evidence="2 4">
    <name type="scientific">Prevotella communis</name>
    <dbReference type="NCBI Taxonomy" id="2913614"/>
    <lineage>
        <taxon>Bacteria</taxon>
        <taxon>Pseudomonadati</taxon>
        <taxon>Bacteroidota</taxon>
        <taxon>Bacteroidia</taxon>
        <taxon>Bacteroidales</taxon>
        <taxon>Prevotellaceae</taxon>
        <taxon>Prevotella</taxon>
    </lineage>
</organism>
<sequence length="116" mass="13494">MNIEDYREFCLSLGDDIEEKLPFQKFKNGEGVLVFYVAGHMFSFFDCNDFSVISLKCQPERIEDLKAQYECIGNPYNESPKHWIGINPTTAPDDLLKELTRNSYKVVKAKYTKKKI</sequence>
<dbReference type="Pfam" id="PF04237">
    <property type="entry name" value="YjbR"/>
    <property type="match status" value="1"/>
</dbReference>
<evidence type="ECO:0000313" key="1">
    <source>
        <dbReference type="EMBL" id="SDG38068.1"/>
    </source>
</evidence>
<evidence type="ECO:0000313" key="3">
    <source>
        <dbReference type="Proteomes" id="UP000198779"/>
    </source>
</evidence>
<accession>A0A1G7TS20</accession>
<accession>A0A1H0EVT8</accession>
<reference evidence="1 4" key="1">
    <citation type="submission" date="2016-10" db="EMBL/GenBank/DDBJ databases">
        <authorList>
            <person name="de Groot N.N."/>
        </authorList>
    </citation>
    <scope>NUCLEOTIDE SEQUENCE [LARGE SCALE GENOMIC DNA]</scope>
    <source>
        <strain evidence="4">BP1-145</strain>
        <strain evidence="1">BP1-148</strain>
    </source>
</reference>
<name>A0A1H0EVT8_9BACT</name>
<dbReference type="STRING" id="645274.SAMN04487901_103117"/>
<dbReference type="EMBL" id="FNIW01000004">
    <property type="protein sequence ID" value="SDN86504.1"/>
    <property type="molecule type" value="Genomic_DNA"/>
</dbReference>
<evidence type="ECO:0000313" key="2">
    <source>
        <dbReference type="EMBL" id="SDN86504.1"/>
    </source>
</evidence>